<evidence type="ECO:0000313" key="12">
    <source>
        <dbReference type="EMBL" id="AXC12224.1"/>
    </source>
</evidence>
<dbReference type="InterPro" id="IPR036097">
    <property type="entry name" value="HisK_dim/P_sf"/>
</dbReference>
<keyword evidence="7" id="KW-0067">ATP-binding</keyword>
<evidence type="ECO:0000256" key="5">
    <source>
        <dbReference type="ARBA" id="ARBA00022741"/>
    </source>
</evidence>
<keyword evidence="4" id="KW-0808">Transferase</keyword>
<evidence type="ECO:0000256" key="2">
    <source>
        <dbReference type="ARBA" id="ARBA00012438"/>
    </source>
</evidence>
<dbReference type="Proteomes" id="UP000253606">
    <property type="component" value="Chromosome"/>
</dbReference>
<comment type="catalytic activity">
    <reaction evidence="1">
        <text>ATP + protein L-histidine = ADP + protein N-phospho-L-histidine.</text>
        <dbReference type="EC" id="2.7.13.3"/>
    </reaction>
</comment>
<dbReference type="NCBIfam" id="TIGR00229">
    <property type="entry name" value="sensory_box"/>
    <property type="match status" value="1"/>
</dbReference>
<keyword evidence="13" id="KW-1185">Reference proteome</keyword>
<dbReference type="InterPro" id="IPR036890">
    <property type="entry name" value="HATPase_C_sf"/>
</dbReference>
<dbReference type="EMBL" id="CP030840">
    <property type="protein sequence ID" value="AXC12224.1"/>
    <property type="molecule type" value="Genomic_DNA"/>
</dbReference>
<organism evidence="12 13">
    <name type="scientific">Acidisarcina polymorpha</name>
    <dbReference type="NCBI Taxonomy" id="2211140"/>
    <lineage>
        <taxon>Bacteria</taxon>
        <taxon>Pseudomonadati</taxon>
        <taxon>Acidobacteriota</taxon>
        <taxon>Terriglobia</taxon>
        <taxon>Terriglobales</taxon>
        <taxon>Acidobacteriaceae</taxon>
        <taxon>Acidisarcina</taxon>
    </lineage>
</organism>
<dbReference type="InterPro" id="IPR003661">
    <property type="entry name" value="HisK_dim/P_dom"/>
</dbReference>
<keyword evidence="3" id="KW-0597">Phosphoprotein</keyword>
<evidence type="ECO:0000259" key="9">
    <source>
        <dbReference type="PROSITE" id="PS50109"/>
    </source>
</evidence>
<reference evidence="12 13" key="1">
    <citation type="journal article" date="2018" name="Front. Microbiol.">
        <title>Hydrolytic Capabilities as a Key to Environmental Success: Chitinolytic and Cellulolytic Acidobacteria From Acidic Sub-arctic Soils and Boreal Peatlands.</title>
        <authorList>
            <person name="Belova S.E."/>
            <person name="Ravin N.V."/>
            <person name="Pankratov T.A."/>
            <person name="Rakitin A.L."/>
            <person name="Ivanova A.A."/>
            <person name="Beletsky A.V."/>
            <person name="Mardanov A.V."/>
            <person name="Sinninghe Damste J.S."/>
            <person name="Dedysh S.N."/>
        </authorList>
    </citation>
    <scope>NUCLEOTIDE SEQUENCE [LARGE SCALE GENOMIC DNA]</scope>
    <source>
        <strain evidence="12 13">SBC82</strain>
    </source>
</reference>
<dbReference type="PRINTS" id="PR00344">
    <property type="entry name" value="BCTRLSENSOR"/>
</dbReference>
<sequence length="402" mass="44135">MLLADHTHRPVLVNAVVRESDMLLAVFSAKQRRLYEAELLRARRESEQVVEIVRRSSDAIIRFSAEGLIESWNNGAQQIFGYRIEECRGRRFDCLFAPDVLADVSEGISNLRRGDEFMLDIMGLRASGEQVDISMSLTPHMEAPGTLVAFSAIIRDITARKRTEQALIQNEKLASVGRLASSIAHEINNPLEAVTNLLYILASSVTDPKQKELVDTAQEELARVSHIATHTLRFHKQSSRRTVVDLRALLESVLGLYRARLANAGVEAVVKCESGLTLRCYEGELRQILVNLISNAFDAMRSGGRLSVRVREVSAASIAGGRIHILVADTGTGMPPDILSRVFEPFFSTKGIGGTGLGLWIARDLVTKNDGTISIRTSTTSQRSGTACMLSFKNSGSENSSP</sequence>
<dbReference type="PROSITE" id="PS50113">
    <property type="entry name" value="PAC"/>
    <property type="match status" value="1"/>
</dbReference>
<dbReference type="SMART" id="SM00091">
    <property type="entry name" value="PAS"/>
    <property type="match status" value="1"/>
</dbReference>
<dbReference type="Pfam" id="PF02518">
    <property type="entry name" value="HATPase_c"/>
    <property type="match status" value="1"/>
</dbReference>
<dbReference type="SUPFAM" id="SSF55874">
    <property type="entry name" value="ATPase domain of HSP90 chaperone/DNA topoisomerase II/histidine kinase"/>
    <property type="match status" value="1"/>
</dbReference>
<accession>A0A2Z5G0D4</accession>
<dbReference type="GO" id="GO:0005524">
    <property type="term" value="F:ATP binding"/>
    <property type="evidence" value="ECO:0007669"/>
    <property type="project" value="UniProtKB-KW"/>
</dbReference>
<evidence type="ECO:0000256" key="3">
    <source>
        <dbReference type="ARBA" id="ARBA00022553"/>
    </source>
</evidence>
<dbReference type="PROSITE" id="PS50112">
    <property type="entry name" value="PAS"/>
    <property type="match status" value="1"/>
</dbReference>
<dbReference type="CDD" id="cd00130">
    <property type="entry name" value="PAS"/>
    <property type="match status" value="1"/>
</dbReference>
<dbReference type="SMART" id="SM00387">
    <property type="entry name" value="HATPase_c"/>
    <property type="match status" value="1"/>
</dbReference>
<dbReference type="Gene3D" id="3.30.450.20">
    <property type="entry name" value="PAS domain"/>
    <property type="match status" value="1"/>
</dbReference>
<dbReference type="InterPro" id="IPR005467">
    <property type="entry name" value="His_kinase_dom"/>
</dbReference>
<feature type="domain" description="Histidine kinase" evidence="9">
    <location>
        <begin position="182"/>
        <end position="396"/>
    </location>
</feature>
<evidence type="ECO:0000259" key="10">
    <source>
        <dbReference type="PROSITE" id="PS50112"/>
    </source>
</evidence>
<dbReference type="GO" id="GO:0000155">
    <property type="term" value="F:phosphorelay sensor kinase activity"/>
    <property type="evidence" value="ECO:0007669"/>
    <property type="project" value="InterPro"/>
</dbReference>
<keyword evidence="6 12" id="KW-0418">Kinase</keyword>
<evidence type="ECO:0000256" key="7">
    <source>
        <dbReference type="ARBA" id="ARBA00022840"/>
    </source>
</evidence>
<dbReference type="Gene3D" id="3.30.565.10">
    <property type="entry name" value="Histidine kinase-like ATPase, C-terminal domain"/>
    <property type="match status" value="1"/>
</dbReference>
<feature type="domain" description="PAS" evidence="10">
    <location>
        <begin position="45"/>
        <end position="115"/>
    </location>
</feature>
<dbReference type="InterPro" id="IPR004358">
    <property type="entry name" value="Sig_transdc_His_kin-like_C"/>
</dbReference>
<dbReference type="InterPro" id="IPR000014">
    <property type="entry name" value="PAS"/>
</dbReference>
<proteinExistence type="predicted"/>
<dbReference type="KEGG" id="abas:ACPOL_2920"/>
<dbReference type="SUPFAM" id="SSF47384">
    <property type="entry name" value="Homodimeric domain of signal transducing histidine kinase"/>
    <property type="match status" value="1"/>
</dbReference>
<dbReference type="SMART" id="SM00388">
    <property type="entry name" value="HisKA"/>
    <property type="match status" value="1"/>
</dbReference>
<dbReference type="Pfam" id="PF00512">
    <property type="entry name" value="HisKA"/>
    <property type="match status" value="1"/>
</dbReference>
<evidence type="ECO:0000313" key="13">
    <source>
        <dbReference type="Proteomes" id="UP000253606"/>
    </source>
</evidence>
<dbReference type="InterPro" id="IPR035965">
    <property type="entry name" value="PAS-like_dom_sf"/>
</dbReference>
<gene>
    <name evidence="12" type="ORF">ACPOL_2920</name>
</gene>
<protein>
    <recommendedName>
        <fullName evidence="2">histidine kinase</fullName>
        <ecNumber evidence="2">2.7.13.3</ecNumber>
    </recommendedName>
</protein>
<dbReference type="PANTHER" id="PTHR43065:SF10">
    <property type="entry name" value="PEROXIDE STRESS-ACTIVATED HISTIDINE KINASE MAK3"/>
    <property type="match status" value="1"/>
</dbReference>
<keyword evidence="5" id="KW-0547">Nucleotide-binding</keyword>
<feature type="domain" description="PAC" evidence="11">
    <location>
        <begin position="117"/>
        <end position="169"/>
    </location>
</feature>
<dbReference type="Gene3D" id="1.10.287.130">
    <property type="match status" value="1"/>
</dbReference>
<dbReference type="SUPFAM" id="SSF55785">
    <property type="entry name" value="PYP-like sensor domain (PAS domain)"/>
    <property type="match status" value="1"/>
</dbReference>
<keyword evidence="8" id="KW-0902">Two-component regulatory system</keyword>
<dbReference type="Pfam" id="PF13426">
    <property type="entry name" value="PAS_9"/>
    <property type="match status" value="1"/>
</dbReference>
<evidence type="ECO:0000259" key="11">
    <source>
        <dbReference type="PROSITE" id="PS50113"/>
    </source>
</evidence>
<dbReference type="EC" id="2.7.13.3" evidence="2"/>
<dbReference type="PROSITE" id="PS50109">
    <property type="entry name" value="HIS_KIN"/>
    <property type="match status" value="1"/>
</dbReference>
<name>A0A2Z5G0D4_9BACT</name>
<dbReference type="InterPro" id="IPR000700">
    <property type="entry name" value="PAS-assoc_C"/>
</dbReference>
<dbReference type="AlphaFoldDB" id="A0A2Z5G0D4"/>
<dbReference type="CDD" id="cd00082">
    <property type="entry name" value="HisKA"/>
    <property type="match status" value="1"/>
</dbReference>
<evidence type="ECO:0000256" key="6">
    <source>
        <dbReference type="ARBA" id="ARBA00022777"/>
    </source>
</evidence>
<dbReference type="PANTHER" id="PTHR43065">
    <property type="entry name" value="SENSOR HISTIDINE KINASE"/>
    <property type="match status" value="1"/>
</dbReference>
<evidence type="ECO:0000256" key="1">
    <source>
        <dbReference type="ARBA" id="ARBA00000085"/>
    </source>
</evidence>
<evidence type="ECO:0000256" key="8">
    <source>
        <dbReference type="ARBA" id="ARBA00023012"/>
    </source>
</evidence>
<evidence type="ECO:0000256" key="4">
    <source>
        <dbReference type="ARBA" id="ARBA00022679"/>
    </source>
</evidence>
<dbReference type="InterPro" id="IPR003594">
    <property type="entry name" value="HATPase_dom"/>
</dbReference>